<sequence>MEKGETKFRKFRVATFNTHFDGMYRSLGTFLITAPSLADNIAEFFNAPQMRGHQMKT</sequence>
<accession>A0A1I8BBP1</accession>
<dbReference type="WBParaSite" id="MhA1_Contig1860.frz3.gene2">
    <property type="protein sequence ID" value="MhA1_Contig1860.frz3.gene2"/>
    <property type="gene ID" value="MhA1_Contig1860.frz3.gene2"/>
</dbReference>
<organism evidence="1 2">
    <name type="scientific">Meloidogyne hapla</name>
    <name type="common">Root-knot nematode worm</name>
    <dbReference type="NCBI Taxonomy" id="6305"/>
    <lineage>
        <taxon>Eukaryota</taxon>
        <taxon>Metazoa</taxon>
        <taxon>Ecdysozoa</taxon>
        <taxon>Nematoda</taxon>
        <taxon>Chromadorea</taxon>
        <taxon>Rhabditida</taxon>
        <taxon>Tylenchina</taxon>
        <taxon>Tylenchomorpha</taxon>
        <taxon>Tylenchoidea</taxon>
        <taxon>Meloidogynidae</taxon>
        <taxon>Meloidogyninae</taxon>
        <taxon>Meloidogyne</taxon>
    </lineage>
</organism>
<protein>
    <submittedName>
        <fullName evidence="2">Transposase</fullName>
    </submittedName>
</protein>
<proteinExistence type="predicted"/>
<evidence type="ECO:0000313" key="2">
    <source>
        <dbReference type="WBParaSite" id="MhA1_Contig1860.frz3.gene2"/>
    </source>
</evidence>
<dbReference type="AlphaFoldDB" id="A0A1I8BBP1"/>
<evidence type="ECO:0000313" key="1">
    <source>
        <dbReference type="Proteomes" id="UP000095281"/>
    </source>
</evidence>
<dbReference type="Proteomes" id="UP000095281">
    <property type="component" value="Unplaced"/>
</dbReference>
<reference evidence="2" key="1">
    <citation type="submission" date="2016-11" db="UniProtKB">
        <authorList>
            <consortium name="WormBaseParasite"/>
        </authorList>
    </citation>
    <scope>IDENTIFICATION</scope>
</reference>
<name>A0A1I8BBP1_MELHA</name>
<keyword evidence="1" id="KW-1185">Reference proteome</keyword>